<dbReference type="NCBIfam" id="NF041131">
    <property type="entry name" value="RicT_YaaT_fam"/>
    <property type="match status" value="1"/>
</dbReference>
<keyword evidence="4" id="KW-1185">Reference proteome</keyword>
<dbReference type="InterPro" id="IPR007557">
    <property type="entry name" value="PSP1_C"/>
</dbReference>
<evidence type="ECO:0000256" key="1">
    <source>
        <dbReference type="SAM" id="MobiDB-lite"/>
    </source>
</evidence>
<feature type="region of interest" description="Disordered" evidence="1">
    <location>
        <begin position="287"/>
        <end position="399"/>
    </location>
</feature>
<feature type="region of interest" description="Disordered" evidence="1">
    <location>
        <begin position="416"/>
        <end position="440"/>
    </location>
</feature>
<gene>
    <name evidence="3" type="ORF">Hypma_004302</name>
</gene>
<feature type="region of interest" description="Disordered" evidence="1">
    <location>
        <begin position="496"/>
        <end position="550"/>
    </location>
</feature>
<feature type="compositionally biased region" description="Polar residues" evidence="1">
    <location>
        <begin position="55"/>
        <end position="65"/>
    </location>
</feature>
<sequence length="750" mass="81912">MRFFTRGASENFSKAENLDHYILSGTNTSSHRNYKIANLATVQHFEQLRKLGMPSMQQSGHQQSPSDDDDRHNRFHSPTGAENGAGSLRERAASQPPRSSDQTFLSSPSQQHFFPSSLSRSPWSNSRILSPGRGVHPQPVPIRSSSFSAQSQGQFASTMRERAFPSTFEDDESEAMSDTYEERYVPPSLSRGRTYGQDNNRSRSQSLATATRPGPAGSPYLGGGTSAMQSWNESFLSNPLNIPGRYGEIKPPGNSRQTMDISNSSPFMRDVGQILLDDGSAFRELWAGMNPPRDENGGGGSGTTSRRHSVSVVQPRRGNIVGFNVPGGEGSEEPSRPAFTQSSFGGRGGLMLSDDDLASDLGLLNINPNEPPPKSSSQYPPSQPSSLPIYAPLSRSPPSRDLVSAYQSINLSIPGSSSYASRNLGTPSDSGLSAGANSPSVGHFDQHFAETYGNGSATRPAQSQAQQQNPELTARFIPGQGIQYLPPQSTIQARETHASPYTRTRAPSYSNTISSPISPTGTRMINPQQQPYYPQQVQRRPSDAPPPALNELGRGVPLHAVPPSWPLFIVEFKAGRTDLFYLTDLSLDIHVGDLVIVEADRGKDLGKVVNDSITLAEVEAFQKQQLERAGYGDAQPTSPGAGPGAGVGAGKKEINPKMIYGKAQQQDAHLLASKMQDEMKALQLCQSKVRAKKLPMEVVDAEYQWDRRKLTFYFIAEKRIDFRELVRELFRLYKTRIWMASLQGGGGFEQ</sequence>
<dbReference type="FunCoup" id="A0A369K1N7">
    <property type="interactions" value="288"/>
</dbReference>
<dbReference type="InParanoid" id="A0A369K1N7"/>
<comment type="caution">
    <text evidence="3">The sequence shown here is derived from an EMBL/GenBank/DDBJ whole genome shotgun (WGS) entry which is preliminary data.</text>
</comment>
<dbReference type="Proteomes" id="UP000076154">
    <property type="component" value="Unassembled WGS sequence"/>
</dbReference>
<evidence type="ECO:0000313" key="3">
    <source>
        <dbReference type="EMBL" id="RDB27420.1"/>
    </source>
</evidence>
<feature type="compositionally biased region" description="Polar residues" evidence="1">
    <location>
        <begin position="496"/>
        <end position="526"/>
    </location>
</feature>
<feature type="domain" description="PSP1 C-terminal" evidence="2">
    <location>
        <begin position="657"/>
        <end position="742"/>
    </location>
</feature>
<feature type="compositionally biased region" description="Polar residues" evidence="1">
    <location>
        <begin position="254"/>
        <end position="263"/>
    </location>
</feature>
<dbReference type="Pfam" id="PF04468">
    <property type="entry name" value="PSP1"/>
    <property type="match status" value="1"/>
</dbReference>
<dbReference type="GO" id="GO:0005737">
    <property type="term" value="C:cytoplasm"/>
    <property type="evidence" value="ECO:0007669"/>
    <property type="project" value="TreeGrafter"/>
</dbReference>
<feature type="compositionally biased region" description="Polar residues" evidence="1">
    <location>
        <begin position="196"/>
        <end position="209"/>
    </location>
</feature>
<dbReference type="PANTHER" id="PTHR43830:SF3">
    <property type="entry name" value="PROTEIN PSP1"/>
    <property type="match status" value="1"/>
</dbReference>
<protein>
    <submittedName>
        <fullName evidence="3">Uncharacterized protein PB7E8.02</fullName>
    </submittedName>
</protein>
<dbReference type="AlphaFoldDB" id="A0A369K1N7"/>
<dbReference type="PANTHER" id="PTHR43830">
    <property type="entry name" value="PROTEIN PSP1"/>
    <property type="match status" value="1"/>
</dbReference>
<evidence type="ECO:0000313" key="4">
    <source>
        <dbReference type="Proteomes" id="UP000076154"/>
    </source>
</evidence>
<dbReference type="InterPro" id="IPR047767">
    <property type="entry name" value="PSP1-like"/>
</dbReference>
<feature type="compositionally biased region" description="Low complexity" evidence="1">
    <location>
        <begin position="105"/>
        <end position="127"/>
    </location>
</feature>
<feature type="compositionally biased region" description="Low complexity" evidence="1">
    <location>
        <begin position="527"/>
        <end position="539"/>
    </location>
</feature>
<reference evidence="3" key="1">
    <citation type="submission" date="2018-04" db="EMBL/GenBank/DDBJ databases">
        <title>Whole genome sequencing of Hypsizygus marmoreus.</title>
        <authorList>
            <person name="Choi I.-G."/>
            <person name="Min B."/>
            <person name="Kim J.-G."/>
            <person name="Kim S."/>
            <person name="Oh Y.-L."/>
            <person name="Kong W.-S."/>
            <person name="Park H."/>
            <person name="Jeong J."/>
            <person name="Song E.-S."/>
        </authorList>
    </citation>
    <scope>NUCLEOTIDE SEQUENCE [LARGE SCALE GENOMIC DNA]</scope>
    <source>
        <strain evidence="3">51987-8</strain>
    </source>
</reference>
<name>A0A369K1N7_HYPMA</name>
<feature type="region of interest" description="Disordered" evidence="1">
    <location>
        <begin position="628"/>
        <end position="648"/>
    </location>
</feature>
<feature type="compositionally biased region" description="Low complexity" evidence="1">
    <location>
        <begin position="144"/>
        <end position="157"/>
    </location>
</feature>
<dbReference type="OrthoDB" id="243127at2759"/>
<proteinExistence type="predicted"/>
<feature type="compositionally biased region" description="Low complexity" evidence="1">
    <location>
        <begin position="375"/>
        <end position="386"/>
    </location>
</feature>
<dbReference type="PROSITE" id="PS51411">
    <property type="entry name" value="PSP1_C"/>
    <property type="match status" value="1"/>
</dbReference>
<feature type="region of interest" description="Disordered" evidence="1">
    <location>
        <begin position="242"/>
        <end position="263"/>
    </location>
</feature>
<evidence type="ECO:0000259" key="2">
    <source>
        <dbReference type="PROSITE" id="PS51411"/>
    </source>
</evidence>
<dbReference type="EMBL" id="LUEZ02000017">
    <property type="protein sequence ID" value="RDB27420.1"/>
    <property type="molecule type" value="Genomic_DNA"/>
</dbReference>
<organism evidence="3 4">
    <name type="scientific">Hypsizygus marmoreus</name>
    <name type="common">White beech mushroom</name>
    <name type="synonym">Agaricus marmoreus</name>
    <dbReference type="NCBI Taxonomy" id="39966"/>
    <lineage>
        <taxon>Eukaryota</taxon>
        <taxon>Fungi</taxon>
        <taxon>Dikarya</taxon>
        <taxon>Basidiomycota</taxon>
        <taxon>Agaricomycotina</taxon>
        <taxon>Agaricomycetes</taxon>
        <taxon>Agaricomycetidae</taxon>
        <taxon>Agaricales</taxon>
        <taxon>Tricholomatineae</taxon>
        <taxon>Lyophyllaceae</taxon>
        <taxon>Hypsizygus</taxon>
    </lineage>
</organism>
<feature type="region of interest" description="Disordered" evidence="1">
    <location>
        <begin position="54"/>
        <end position="225"/>
    </location>
</feature>
<accession>A0A369K1N7</accession>